<dbReference type="AlphaFoldDB" id="A0A8B7PB80"/>
<feature type="compositionally biased region" description="Low complexity" evidence="5">
    <location>
        <begin position="963"/>
        <end position="1033"/>
    </location>
</feature>
<dbReference type="PROSITE" id="PS50102">
    <property type="entry name" value="RRM"/>
    <property type="match status" value="1"/>
</dbReference>
<feature type="compositionally biased region" description="Basic and acidic residues" evidence="5">
    <location>
        <begin position="19"/>
        <end position="32"/>
    </location>
</feature>
<feature type="compositionally biased region" description="Basic and acidic residues" evidence="5">
    <location>
        <begin position="391"/>
        <end position="411"/>
    </location>
</feature>
<dbReference type="GO" id="GO:0003723">
    <property type="term" value="F:RNA binding"/>
    <property type="evidence" value="ECO:0007669"/>
    <property type="project" value="UniProtKB-UniRule"/>
</dbReference>
<feature type="compositionally biased region" description="Low complexity" evidence="5">
    <location>
        <begin position="945"/>
        <end position="956"/>
    </location>
</feature>
<feature type="region of interest" description="Disordered" evidence="5">
    <location>
        <begin position="707"/>
        <end position="1057"/>
    </location>
</feature>
<feature type="compositionally biased region" description="Low complexity" evidence="5">
    <location>
        <begin position="577"/>
        <end position="586"/>
    </location>
</feature>
<feature type="region of interest" description="Disordered" evidence="5">
    <location>
        <begin position="1"/>
        <end position="418"/>
    </location>
</feature>
<dbReference type="PANTHER" id="PTHR15683">
    <property type="entry name" value="SCAFFOLD ATTACHMENT FACTOR B-RELATED"/>
    <property type="match status" value="1"/>
</dbReference>
<evidence type="ECO:0000313" key="7">
    <source>
        <dbReference type="Proteomes" id="UP000694843"/>
    </source>
</evidence>
<dbReference type="GeneID" id="108679170"/>
<reference evidence="8" key="1">
    <citation type="submission" date="2025-08" db="UniProtKB">
        <authorList>
            <consortium name="RefSeq"/>
        </authorList>
    </citation>
    <scope>IDENTIFICATION</scope>
    <source>
        <tissue evidence="8">Whole organism</tissue>
    </source>
</reference>
<gene>
    <name evidence="8" type="primary">LOC108679170</name>
</gene>
<name>A0A8B7PB80_HYAAZ</name>
<feature type="compositionally biased region" description="Polar residues" evidence="5">
    <location>
        <begin position="377"/>
        <end position="389"/>
    </location>
</feature>
<organism evidence="7 8">
    <name type="scientific">Hyalella azteca</name>
    <name type="common">Amphipod</name>
    <dbReference type="NCBI Taxonomy" id="294128"/>
    <lineage>
        <taxon>Eukaryota</taxon>
        <taxon>Metazoa</taxon>
        <taxon>Ecdysozoa</taxon>
        <taxon>Arthropoda</taxon>
        <taxon>Crustacea</taxon>
        <taxon>Multicrustacea</taxon>
        <taxon>Malacostraca</taxon>
        <taxon>Eumalacostraca</taxon>
        <taxon>Peracarida</taxon>
        <taxon>Amphipoda</taxon>
        <taxon>Senticaudata</taxon>
        <taxon>Talitrida</taxon>
        <taxon>Talitroidea</taxon>
        <taxon>Hyalellidae</taxon>
        <taxon>Hyalella</taxon>
    </lineage>
</organism>
<dbReference type="SMART" id="SM00360">
    <property type="entry name" value="RRM"/>
    <property type="match status" value="1"/>
</dbReference>
<dbReference type="InterPro" id="IPR035979">
    <property type="entry name" value="RBD_domain_sf"/>
</dbReference>
<evidence type="ECO:0000256" key="5">
    <source>
        <dbReference type="SAM" id="MobiDB-lite"/>
    </source>
</evidence>
<feature type="compositionally biased region" description="Basic and acidic residues" evidence="5">
    <location>
        <begin position="93"/>
        <end position="191"/>
    </location>
</feature>
<feature type="compositionally biased region" description="Basic and acidic residues" evidence="5">
    <location>
        <begin position="769"/>
        <end position="783"/>
    </location>
</feature>
<feature type="compositionally biased region" description="Low complexity" evidence="5">
    <location>
        <begin position="860"/>
        <end position="871"/>
    </location>
</feature>
<dbReference type="GO" id="GO:0006357">
    <property type="term" value="P:regulation of transcription by RNA polymerase II"/>
    <property type="evidence" value="ECO:0007669"/>
    <property type="project" value="TreeGrafter"/>
</dbReference>
<evidence type="ECO:0000256" key="3">
    <source>
        <dbReference type="ARBA" id="ARBA00023242"/>
    </source>
</evidence>
<feature type="region of interest" description="Disordered" evidence="5">
    <location>
        <begin position="488"/>
        <end position="586"/>
    </location>
</feature>
<dbReference type="PANTHER" id="PTHR15683:SF8">
    <property type="entry name" value="SCAFFOLD ATTACHMENT FACTOR B, ISOFORM B"/>
    <property type="match status" value="1"/>
</dbReference>
<feature type="compositionally biased region" description="Basic and acidic residues" evidence="5">
    <location>
        <begin position="200"/>
        <end position="225"/>
    </location>
</feature>
<dbReference type="Gene3D" id="3.30.70.330">
    <property type="match status" value="1"/>
</dbReference>
<keyword evidence="3" id="KW-0539">Nucleus</keyword>
<dbReference type="OrthoDB" id="6159259at2759"/>
<feature type="compositionally biased region" description="Basic and acidic residues" evidence="5">
    <location>
        <begin position="722"/>
        <end position="745"/>
    </location>
</feature>
<evidence type="ECO:0000313" key="8">
    <source>
        <dbReference type="RefSeq" id="XP_018023255.2"/>
    </source>
</evidence>
<dbReference type="InterPro" id="IPR000504">
    <property type="entry name" value="RRM_dom"/>
</dbReference>
<dbReference type="RefSeq" id="XP_018023255.2">
    <property type="nucleotide sequence ID" value="XM_018167766.2"/>
</dbReference>
<evidence type="ECO:0000256" key="2">
    <source>
        <dbReference type="ARBA" id="ARBA00022884"/>
    </source>
</evidence>
<dbReference type="InterPro" id="IPR051738">
    <property type="entry name" value="SAF_Modulators"/>
</dbReference>
<dbReference type="KEGG" id="hazt:108679170"/>
<dbReference type="OMA" id="AGINARH"/>
<feature type="domain" description="RRM" evidence="6">
    <location>
        <begin position="417"/>
        <end position="495"/>
    </location>
</feature>
<dbReference type="Proteomes" id="UP000694843">
    <property type="component" value="Unplaced"/>
</dbReference>
<feature type="compositionally biased region" description="Acidic residues" evidence="5">
    <location>
        <begin position="275"/>
        <end position="296"/>
    </location>
</feature>
<keyword evidence="2 4" id="KW-0694">RNA-binding</keyword>
<feature type="compositionally biased region" description="Gly residues" evidence="5">
    <location>
        <begin position="789"/>
        <end position="799"/>
    </location>
</feature>
<feature type="compositionally biased region" description="Basic and acidic residues" evidence="5">
    <location>
        <begin position="916"/>
        <end position="925"/>
    </location>
</feature>
<keyword evidence="7" id="KW-1185">Reference proteome</keyword>
<comment type="subcellular location">
    <subcellularLocation>
        <location evidence="1">Nucleus</location>
    </subcellularLocation>
</comment>
<protein>
    <submittedName>
        <fullName evidence="8">Scaffold attachment factor B2</fullName>
    </submittedName>
</protein>
<evidence type="ECO:0000259" key="6">
    <source>
        <dbReference type="PROSITE" id="PS50102"/>
    </source>
</evidence>
<dbReference type="SUPFAM" id="SSF54928">
    <property type="entry name" value="RNA-binding domain, RBD"/>
    <property type="match status" value="1"/>
</dbReference>
<proteinExistence type="predicted"/>
<accession>A0A8B7PB80</accession>
<dbReference type="InterPro" id="IPR012677">
    <property type="entry name" value="Nucleotide-bd_a/b_plait_sf"/>
</dbReference>
<sequence length="1057" mass="115893">METNYGDDASLASNEETDPMDHNGCHQQNEEHNDTDEEEGNSLMESAGDMQVMDQVDEEDSFDGEHRKLSVDGKNPASEETDGLEAGINARHNQRENCHSDADDHHYDDVHKYDDEDTRHDDDSRHDEDTRHDEDSRYDGDNSIHPFDDEVDYDDSHHKETSESPMKSRDDFSREFVDELPPTEKKESPLDKEDDCLLGDEDKSNLEDANKNKPEENEVENKQIMDSDEPQLDGHTDHAADGSTEGGVAANSGDDLELLGKRNEDLLAPTSSSNFEDEINFMVDDDDNMLDEEMIYEDGTTIRHGQDDGVTGDLKDSSSSGQLSSKKTRSSSDNNKGNSCSGGAGGDAAESNAEGREGGGGTSSHAQSSAAGGGSTEDPSSNKDTSANMESSEKKSTSESGNADHSKDSKGGQKSGCNLWVSGLASSTRAQEVKSHFSKHGKVISAKIVMSAKSPGSKCYGFVTMNSPEEASACIKNLNKTELRGRIIQVERAKGEPSERNTSMDRHRSNEPRDRQRSTSSSHDPHKRRTSLDRSREHSRSRPGRPRVVDHRYGPPRPIRALGPRFGNEGGFREAGPRANLSRRLSSRLSPSALDKLSPRHMEKQQLGISQIVEECERQRSRVRERLIREDERRAREDETRQRLIERRQRAEAERLAREREQLRAERERIERQKQELLRLEREQQRLEREKLEREREELRRQQLKLVHGASSRMETKPMLGRFDDRRALKRPAEDRRDHYEDRKRPAPNRIGDSRPRYAGPPQQPLTSRRYDAGHRSEGHRYEANNNYGGRGEGAVGGGRFERHPSSGGGAAAGGRFERHPPSGAPGAATEGRFERHPNGGSAAGGAVTKTSSEHLRWMPSGGAASAPAPARRSDAYFEERRGSNAAESRSSRSNYNVSYIAPPLPPPAPTLSRAGDNRIPRDGGKGSYGGSSNSSGGTDVWRTGSSKSSYSGSSKAYPPPNGSSSGGALLSAPHDGSTWRGSVSSSSSSRWPSDGRGSSSSGGNTSVGGATAYSGGLPSSVPSHHSSGQSISAQEGRGSYGVPAASFNRKFLKPQL</sequence>
<evidence type="ECO:0000256" key="1">
    <source>
        <dbReference type="ARBA" id="ARBA00004123"/>
    </source>
</evidence>
<feature type="compositionally biased region" description="Basic and acidic residues" evidence="5">
    <location>
        <begin position="488"/>
        <end position="517"/>
    </location>
</feature>
<feature type="compositionally biased region" description="Basic and acidic residues" evidence="5">
    <location>
        <begin position="872"/>
        <end position="883"/>
    </location>
</feature>
<dbReference type="GO" id="GO:0043565">
    <property type="term" value="F:sequence-specific DNA binding"/>
    <property type="evidence" value="ECO:0007669"/>
    <property type="project" value="TreeGrafter"/>
</dbReference>
<dbReference type="GO" id="GO:0005634">
    <property type="term" value="C:nucleus"/>
    <property type="evidence" value="ECO:0007669"/>
    <property type="project" value="UniProtKB-SubCell"/>
</dbReference>
<dbReference type="CDD" id="cd12417">
    <property type="entry name" value="RRM_SAFB_like"/>
    <property type="match status" value="1"/>
</dbReference>
<dbReference type="Pfam" id="PF00076">
    <property type="entry name" value="RRM_1"/>
    <property type="match status" value="1"/>
</dbReference>
<evidence type="ECO:0000256" key="4">
    <source>
        <dbReference type="PROSITE-ProRule" id="PRU00176"/>
    </source>
</evidence>
<feature type="compositionally biased region" description="Low complexity" evidence="5">
    <location>
        <begin position="884"/>
        <end position="902"/>
    </location>
</feature>
<dbReference type="GO" id="GO:0050684">
    <property type="term" value="P:regulation of mRNA processing"/>
    <property type="evidence" value="ECO:0007669"/>
    <property type="project" value="TreeGrafter"/>
</dbReference>
<feature type="compositionally biased region" description="Basic and acidic residues" evidence="5">
    <location>
        <begin position="530"/>
        <end position="540"/>
    </location>
</feature>